<dbReference type="EMBL" id="FN649759">
    <property type="protein sequence ID" value="CBJ28944.1"/>
    <property type="molecule type" value="Genomic_DNA"/>
</dbReference>
<dbReference type="OrthoDB" id="10296660at2759"/>
<keyword evidence="1" id="KW-0732">Signal</keyword>
<dbReference type="InParanoid" id="D7FIW0"/>
<proteinExistence type="predicted"/>
<accession>D7FIW0</accession>
<feature type="chain" id="PRO_5003095466" evidence="1">
    <location>
        <begin position="24"/>
        <end position="212"/>
    </location>
</feature>
<dbReference type="EMBL" id="FN647898">
    <property type="protein sequence ID" value="CBJ28944.1"/>
    <property type="molecule type" value="Genomic_DNA"/>
</dbReference>
<name>D7FIW0_ECTSI</name>
<organism evidence="2 3">
    <name type="scientific">Ectocarpus siliculosus</name>
    <name type="common">Brown alga</name>
    <name type="synonym">Conferva siliculosa</name>
    <dbReference type="NCBI Taxonomy" id="2880"/>
    <lineage>
        <taxon>Eukaryota</taxon>
        <taxon>Sar</taxon>
        <taxon>Stramenopiles</taxon>
        <taxon>Ochrophyta</taxon>
        <taxon>PX clade</taxon>
        <taxon>Phaeophyceae</taxon>
        <taxon>Ectocarpales</taxon>
        <taxon>Ectocarpaceae</taxon>
        <taxon>Ectocarpus</taxon>
    </lineage>
</organism>
<protein>
    <submittedName>
        <fullName evidence="2">Uncharacterized protein</fullName>
    </submittedName>
</protein>
<evidence type="ECO:0000313" key="3">
    <source>
        <dbReference type="Proteomes" id="UP000002630"/>
    </source>
</evidence>
<dbReference type="Proteomes" id="UP000002630">
    <property type="component" value="Linkage Group LG34"/>
</dbReference>
<sequence length="212" mass="23926">MDRFRGVLLGIANALLCIQHAASFAVQQPILASPSVQHHVTTAAGRASGSALVMLRSRGDQRRRGGSSRNRRDISRGAAAVTTLRISEEDRERDLKFERELDRDAQRWINGDAKKQELWNKAKSWRNLNKLLLAREEAMSELERETLRYFLKDVQTVTGLPLVEENEITPLAWCITLTIQLMPLAAIYIIVFSIATENNPQPVLDAAHPFWA</sequence>
<evidence type="ECO:0000313" key="2">
    <source>
        <dbReference type="EMBL" id="CBJ28944.1"/>
    </source>
</evidence>
<evidence type="ECO:0000256" key="1">
    <source>
        <dbReference type="SAM" id="SignalP"/>
    </source>
</evidence>
<gene>
    <name evidence="2" type="ORF">Esi_0124_0077</name>
</gene>
<reference evidence="2 3" key="1">
    <citation type="journal article" date="2010" name="Nature">
        <title>The Ectocarpus genome and the independent evolution of multicellularity in brown algae.</title>
        <authorList>
            <person name="Cock J.M."/>
            <person name="Sterck L."/>
            <person name="Rouze P."/>
            <person name="Scornet D."/>
            <person name="Allen A.E."/>
            <person name="Amoutzias G."/>
            <person name="Anthouard V."/>
            <person name="Artiguenave F."/>
            <person name="Aury J.M."/>
            <person name="Badger J.H."/>
            <person name="Beszteri B."/>
            <person name="Billiau K."/>
            <person name="Bonnet E."/>
            <person name="Bothwell J.H."/>
            <person name="Bowler C."/>
            <person name="Boyen C."/>
            <person name="Brownlee C."/>
            <person name="Carrano C.J."/>
            <person name="Charrier B."/>
            <person name="Cho G.Y."/>
            <person name="Coelho S.M."/>
            <person name="Collen J."/>
            <person name="Corre E."/>
            <person name="Da Silva C."/>
            <person name="Delage L."/>
            <person name="Delaroque N."/>
            <person name="Dittami S.M."/>
            <person name="Doulbeau S."/>
            <person name="Elias M."/>
            <person name="Farnham G."/>
            <person name="Gachon C.M."/>
            <person name="Gschloessl B."/>
            <person name="Heesch S."/>
            <person name="Jabbari K."/>
            <person name="Jubin C."/>
            <person name="Kawai H."/>
            <person name="Kimura K."/>
            <person name="Kloareg B."/>
            <person name="Kupper F.C."/>
            <person name="Lang D."/>
            <person name="Le Bail A."/>
            <person name="Leblanc C."/>
            <person name="Lerouge P."/>
            <person name="Lohr M."/>
            <person name="Lopez P.J."/>
            <person name="Martens C."/>
            <person name="Maumus F."/>
            <person name="Michel G."/>
            <person name="Miranda-Saavedra D."/>
            <person name="Morales J."/>
            <person name="Moreau H."/>
            <person name="Motomura T."/>
            <person name="Nagasato C."/>
            <person name="Napoli C.A."/>
            <person name="Nelson D.R."/>
            <person name="Nyvall-Collen P."/>
            <person name="Peters A.F."/>
            <person name="Pommier C."/>
            <person name="Potin P."/>
            <person name="Poulain J."/>
            <person name="Quesneville H."/>
            <person name="Read B."/>
            <person name="Rensing S.A."/>
            <person name="Ritter A."/>
            <person name="Rousvoal S."/>
            <person name="Samanta M."/>
            <person name="Samson G."/>
            <person name="Schroeder D.C."/>
            <person name="Segurens B."/>
            <person name="Strittmatter M."/>
            <person name="Tonon T."/>
            <person name="Tregear J.W."/>
            <person name="Valentin K."/>
            <person name="von Dassow P."/>
            <person name="Yamagishi T."/>
            <person name="Van de Peer Y."/>
            <person name="Wincker P."/>
        </authorList>
    </citation>
    <scope>NUCLEOTIDE SEQUENCE [LARGE SCALE GENOMIC DNA]</scope>
    <source>
        <strain evidence="3">Ec32 / CCAP1310/4</strain>
    </source>
</reference>
<feature type="signal peptide" evidence="1">
    <location>
        <begin position="1"/>
        <end position="23"/>
    </location>
</feature>
<dbReference type="AlphaFoldDB" id="D7FIW0"/>
<keyword evidence="3" id="KW-1185">Reference proteome</keyword>